<evidence type="ECO:0000256" key="1">
    <source>
        <dbReference type="ARBA" id="ARBA00007825"/>
    </source>
</evidence>
<dbReference type="GO" id="GO:0008199">
    <property type="term" value="F:ferric iron binding"/>
    <property type="evidence" value="ECO:0007669"/>
    <property type="project" value="InterPro"/>
</dbReference>
<dbReference type="InterPro" id="IPR050770">
    <property type="entry name" value="Intradiol_RC_Dioxygenase"/>
</dbReference>
<organism evidence="5 6">
    <name type="scientific">Pseudomonas moorei</name>
    <dbReference type="NCBI Taxonomy" id="395599"/>
    <lineage>
        <taxon>Bacteria</taxon>
        <taxon>Pseudomonadati</taxon>
        <taxon>Pseudomonadota</taxon>
        <taxon>Gammaproteobacteria</taxon>
        <taxon>Pseudomonadales</taxon>
        <taxon>Pseudomonadaceae</taxon>
        <taxon>Pseudomonas</taxon>
    </lineage>
</organism>
<reference evidence="6" key="1">
    <citation type="submission" date="2016-10" db="EMBL/GenBank/DDBJ databases">
        <authorList>
            <person name="Varghese N."/>
            <person name="Submissions S."/>
        </authorList>
    </citation>
    <scope>NUCLEOTIDE SEQUENCE [LARGE SCALE GENOMIC DNA]</scope>
    <source>
        <strain evidence="6">BS3775</strain>
    </source>
</reference>
<dbReference type="PANTHER" id="PTHR33711:SF7">
    <property type="entry name" value="INTRADIOL RING-CLEAVAGE DIOXYGENASES DOMAIN-CONTAINING PROTEIN-RELATED"/>
    <property type="match status" value="1"/>
</dbReference>
<dbReference type="AlphaFoldDB" id="A0A1H1ICM7"/>
<evidence type="ECO:0000313" key="5">
    <source>
        <dbReference type="EMBL" id="SDR35427.1"/>
    </source>
</evidence>
<dbReference type="PANTHER" id="PTHR33711">
    <property type="entry name" value="DIOXYGENASE, PUTATIVE (AFU_ORTHOLOGUE AFUA_2G02910)-RELATED"/>
    <property type="match status" value="1"/>
</dbReference>
<keyword evidence="2 5" id="KW-0223">Dioxygenase</keyword>
<dbReference type="InterPro" id="IPR015889">
    <property type="entry name" value="Intradiol_dOase_core"/>
</dbReference>
<dbReference type="OrthoDB" id="9800887at2"/>
<dbReference type="EMBL" id="FNKJ01000003">
    <property type="protein sequence ID" value="SDR35427.1"/>
    <property type="molecule type" value="Genomic_DNA"/>
</dbReference>
<accession>A0A1H1ICM7</accession>
<evidence type="ECO:0000256" key="3">
    <source>
        <dbReference type="ARBA" id="ARBA00023002"/>
    </source>
</evidence>
<dbReference type="GO" id="GO:0016702">
    <property type="term" value="F:oxidoreductase activity, acting on single donors with incorporation of molecular oxygen, incorporation of two atoms of oxygen"/>
    <property type="evidence" value="ECO:0007669"/>
    <property type="project" value="InterPro"/>
</dbReference>
<proteinExistence type="inferred from homology"/>
<feature type="domain" description="Intradiol ring-cleavage dioxygenases" evidence="4">
    <location>
        <begin position="105"/>
        <end position="133"/>
    </location>
</feature>
<protein>
    <submittedName>
        <fullName evidence="5">Catechol 1,2-dioxygenase</fullName>
    </submittedName>
</protein>
<keyword evidence="3" id="KW-0560">Oxidoreductase</keyword>
<comment type="similarity">
    <text evidence="1">Belongs to the intradiol ring-cleavage dioxygenase family.</text>
</comment>
<keyword evidence="6" id="KW-1185">Reference proteome</keyword>
<dbReference type="InterPro" id="IPR000627">
    <property type="entry name" value="Intradiol_dOase_C"/>
</dbReference>
<dbReference type="Proteomes" id="UP000199570">
    <property type="component" value="Unassembled WGS sequence"/>
</dbReference>
<dbReference type="SUPFAM" id="SSF49482">
    <property type="entry name" value="Aromatic compound dioxygenase"/>
    <property type="match status" value="1"/>
</dbReference>
<dbReference type="PROSITE" id="PS00083">
    <property type="entry name" value="INTRADIOL_DIOXYGENAS"/>
    <property type="match status" value="1"/>
</dbReference>
<gene>
    <name evidence="5" type="ORF">SAMN04490195_5219</name>
</gene>
<evidence type="ECO:0000259" key="4">
    <source>
        <dbReference type="PROSITE" id="PS00083"/>
    </source>
</evidence>
<sequence>MSNARLAELVSALESELLDFMERHQVNHDEYRAATDLIVSSIKQGEESLLFDVFFEARATDTGNVDREGSPEAIEGPFYVPNAPFLPAPSVMPQRPNEAGVILFFTGEVRDAKGNPISEMEIDLWHADAEGLYSNIHPGIPDFNLRGRFNTDSDGKFEVKTILPPPYEIPKSGPTGYVLSQLGRHFFRPAHLHMKLRHPNHVEMTSQLYFAGGDYLKNDVANAVREGLIGVFSYVDDPAEIARRGLSDPFYVYRYDFTLPS</sequence>
<dbReference type="Pfam" id="PF00775">
    <property type="entry name" value="Dioxygenase_C"/>
    <property type="match status" value="1"/>
</dbReference>
<dbReference type="RefSeq" id="WP_159437827.1">
    <property type="nucleotide sequence ID" value="NZ_FNKJ01000003.1"/>
</dbReference>
<dbReference type="Gene3D" id="2.60.130.10">
    <property type="entry name" value="Aromatic compound dioxygenase"/>
    <property type="match status" value="1"/>
</dbReference>
<evidence type="ECO:0000256" key="2">
    <source>
        <dbReference type="ARBA" id="ARBA00022964"/>
    </source>
</evidence>
<evidence type="ECO:0000313" key="6">
    <source>
        <dbReference type="Proteomes" id="UP000199570"/>
    </source>
</evidence>
<name>A0A1H1ICM7_9PSED</name>